<feature type="domain" description="PDZ" evidence="12">
    <location>
        <begin position="199"/>
        <end position="260"/>
    </location>
</feature>
<dbReference type="CDD" id="cd06163">
    <property type="entry name" value="S2P-M50_PDZ_RseP-like"/>
    <property type="match status" value="2"/>
</dbReference>
<gene>
    <name evidence="13" type="ordered locus">Hneap_1447</name>
</gene>
<dbReference type="OrthoDB" id="9782003at2"/>
<keyword evidence="6 11" id="KW-0378">Hydrolase</keyword>
<comment type="cofactor">
    <cofactor evidence="1 11">
        <name>Zn(2+)</name>
        <dbReference type="ChEBI" id="CHEBI:29105"/>
    </cofactor>
</comment>
<name>D0L0Q6_HALNC</name>
<evidence type="ECO:0000259" key="12">
    <source>
        <dbReference type="PROSITE" id="PS50106"/>
    </source>
</evidence>
<evidence type="ECO:0000256" key="2">
    <source>
        <dbReference type="ARBA" id="ARBA00004141"/>
    </source>
</evidence>
<keyword evidence="9 11" id="KW-0482">Metalloprotease</keyword>
<dbReference type="HOGENOM" id="CLU_025778_0_2_6"/>
<comment type="subcellular location">
    <subcellularLocation>
        <location evidence="2">Membrane</location>
        <topology evidence="2">Multi-pass membrane protein</topology>
    </subcellularLocation>
</comment>
<comment type="similarity">
    <text evidence="3 11">Belongs to the peptidase M50B family.</text>
</comment>
<dbReference type="InterPro" id="IPR008915">
    <property type="entry name" value="Peptidase_M50"/>
</dbReference>
<reference evidence="13 14" key="1">
    <citation type="submission" date="2009-10" db="EMBL/GenBank/DDBJ databases">
        <title>Complete sequence of Halothiobacillus neapolitanus c2.</title>
        <authorList>
            <consortium name="US DOE Joint Genome Institute"/>
            <person name="Lucas S."/>
            <person name="Copeland A."/>
            <person name="Lapidus A."/>
            <person name="Glavina del Rio T."/>
            <person name="Tice H."/>
            <person name="Bruce D."/>
            <person name="Goodwin L."/>
            <person name="Pitluck S."/>
            <person name="Davenport K."/>
            <person name="Brettin T."/>
            <person name="Detter J.C."/>
            <person name="Han C."/>
            <person name="Tapia R."/>
            <person name="Larimer F."/>
            <person name="Land M."/>
            <person name="Hauser L."/>
            <person name="Kyrpides N."/>
            <person name="Mikhailova N."/>
            <person name="Kerfeld C."/>
            <person name="Cannon G."/>
            <person name="Heinhort S."/>
        </authorList>
    </citation>
    <scope>NUCLEOTIDE SEQUENCE [LARGE SCALE GENOMIC DNA]</scope>
    <source>
        <strain evidence="14">ATCC 23641 / c2</strain>
    </source>
</reference>
<keyword evidence="10 11" id="KW-0472">Membrane</keyword>
<sequence length="469" mass="50270">MNILMSLLGFLITIAVLVAFHEYGHFWVARKLGVKVLTYSLGFGPTLWSTRKGPDAIEYRIAAFPLGGYVKMLDEREAPVDPSEQHRAFNSQPVWKRFLIVLAGPVANILLALVLWMMMFMVGVQGVLPKVGVVPADSVLARSGLQDGDVITQVGGQAIHSLSDLRLAVLEGGVAGAKVPIEFEHQGAVNTGTLDLTKLKPLQGNHQGPARDVLREIGYRLWSPKGDALIHKVMAASPAEQAGLKKGDIIEEINGSTYRDPWALITRIEHSPGKPVTLTVLRDGRTEQITVTPKTETSTNVDGKTTSVGRIGAQLGLVPDAVARAKADGIQMLVLERYNPVEALSMAASRSWAMTTLTFNVFGGLLTGQASLSNLSGPVAIAEYAGQSLVIGFSTFLGFMALVSLSLAIMNLLPIPLLDGGHLVLYVVEALRGKPAEAALEAVATKIGLAFLVSLMALAFYNDISRLLH</sequence>
<keyword evidence="5 11" id="KW-0812">Transmembrane</keyword>
<evidence type="ECO:0000313" key="13">
    <source>
        <dbReference type="EMBL" id="ACX96279.1"/>
    </source>
</evidence>
<evidence type="ECO:0000256" key="5">
    <source>
        <dbReference type="ARBA" id="ARBA00022692"/>
    </source>
</evidence>
<protein>
    <recommendedName>
        <fullName evidence="11">Zinc metalloprotease</fullName>
        <ecNumber evidence="11">3.4.24.-</ecNumber>
    </recommendedName>
</protein>
<dbReference type="GO" id="GO:0004222">
    <property type="term" value="F:metalloendopeptidase activity"/>
    <property type="evidence" value="ECO:0007669"/>
    <property type="project" value="InterPro"/>
</dbReference>
<evidence type="ECO:0000313" key="14">
    <source>
        <dbReference type="Proteomes" id="UP000009102"/>
    </source>
</evidence>
<dbReference type="InterPro" id="IPR004387">
    <property type="entry name" value="Pept_M50_Zn"/>
</dbReference>
<dbReference type="CDD" id="cd23081">
    <property type="entry name" value="cpPDZ_EcRseP-like"/>
    <property type="match status" value="1"/>
</dbReference>
<dbReference type="GO" id="GO:0006508">
    <property type="term" value="P:proteolysis"/>
    <property type="evidence" value="ECO:0007669"/>
    <property type="project" value="UniProtKB-KW"/>
</dbReference>
<dbReference type="SUPFAM" id="SSF50156">
    <property type="entry name" value="PDZ domain-like"/>
    <property type="match status" value="2"/>
</dbReference>
<evidence type="ECO:0000256" key="3">
    <source>
        <dbReference type="ARBA" id="ARBA00007931"/>
    </source>
</evidence>
<feature type="transmembrane region" description="Helical" evidence="11">
    <location>
        <begin position="396"/>
        <end position="418"/>
    </location>
</feature>
<accession>D0L0Q6</accession>
<dbReference type="AlphaFoldDB" id="D0L0Q6"/>
<dbReference type="EC" id="3.4.24.-" evidence="11"/>
<dbReference type="PANTHER" id="PTHR42837">
    <property type="entry name" value="REGULATOR OF SIGMA-E PROTEASE RSEP"/>
    <property type="match status" value="1"/>
</dbReference>
<dbReference type="STRING" id="555778.Hneap_1447"/>
<dbReference type="eggNOG" id="COG0750">
    <property type="taxonomic scope" value="Bacteria"/>
</dbReference>
<keyword evidence="4 13" id="KW-0645">Protease</keyword>
<evidence type="ECO:0000256" key="10">
    <source>
        <dbReference type="ARBA" id="ARBA00023136"/>
    </source>
</evidence>
<dbReference type="RefSeq" id="WP_012824313.1">
    <property type="nucleotide sequence ID" value="NC_013422.1"/>
</dbReference>
<dbReference type="InterPro" id="IPR001478">
    <property type="entry name" value="PDZ"/>
</dbReference>
<dbReference type="InterPro" id="IPR041489">
    <property type="entry name" value="PDZ_6"/>
</dbReference>
<evidence type="ECO:0000256" key="4">
    <source>
        <dbReference type="ARBA" id="ARBA00022670"/>
    </source>
</evidence>
<keyword evidence="7 11" id="KW-0862">Zinc</keyword>
<dbReference type="SMART" id="SM00228">
    <property type="entry name" value="PDZ"/>
    <property type="match status" value="2"/>
</dbReference>
<dbReference type="EMBL" id="CP001801">
    <property type="protein sequence ID" value="ACX96279.1"/>
    <property type="molecule type" value="Genomic_DNA"/>
</dbReference>
<evidence type="ECO:0000256" key="11">
    <source>
        <dbReference type="RuleBase" id="RU362031"/>
    </source>
</evidence>
<proteinExistence type="inferred from homology"/>
<keyword evidence="11" id="KW-0479">Metal-binding</keyword>
<dbReference type="Pfam" id="PF17820">
    <property type="entry name" value="PDZ_6"/>
    <property type="match status" value="1"/>
</dbReference>
<evidence type="ECO:0000256" key="9">
    <source>
        <dbReference type="ARBA" id="ARBA00023049"/>
    </source>
</evidence>
<dbReference type="InterPro" id="IPR036034">
    <property type="entry name" value="PDZ_sf"/>
</dbReference>
<dbReference type="Pfam" id="PF02163">
    <property type="entry name" value="Peptidase_M50"/>
    <property type="match status" value="1"/>
</dbReference>
<dbReference type="PANTHER" id="PTHR42837:SF2">
    <property type="entry name" value="MEMBRANE METALLOPROTEASE ARASP2, CHLOROPLASTIC-RELATED"/>
    <property type="match status" value="1"/>
</dbReference>
<feature type="transmembrane region" description="Helical" evidence="11">
    <location>
        <begin position="98"/>
        <end position="120"/>
    </location>
</feature>
<keyword evidence="8 11" id="KW-1133">Transmembrane helix</keyword>
<evidence type="ECO:0000256" key="1">
    <source>
        <dbReference type="ARBA" id="ARBA00001947"/>
    </source>
</evidence>
<dbReference type="GO" id="GO:0016020">
    <property type="term" value="C:membrane"/>
    <property type="evidence" value="ECO:0007669"/>
    <property type="project" value="UniProtKB-SubCell"/>
</dbReference>
<keyword evidence="14" id="KW-1185">Reference proteome</keyword>
<dbReference type="Proteomes" id="UP000009102">
    <property type="component" value="Chromosome"/>
</dbReference>
<dbReference type="PROSITE" id="PS50106">
    <property type="entry name" value="PDZ"/>
    <property type="match status" value="1"/>
</dbReference>
<organism evidence="13 14">
    <name type="scientific">Halothiobacillus neapolitanus (strain ATCC 23641 / DSM 15147 / CIP 104769 / NCIMB 8539 / c2)</name>
    <name type="common">Thiobacillus neapolitanus</name>
    <dbReference type="NCBI Taxonomy" id="555778"/>
    <lineage>
        <taxon>Bacteria</taxon>
        <taxon>Pseudomonadati</taxon>
        <taxon>Pseudomonadota</taxon>
        <taxon>Gammaproteobacteria</taxon>
        <taxon>Chromatiales</taxon>
        <taxon>Halothiobacillaceae</taxon>
        <taxon>Halothiobacillus</taxon>
    </lineage>
</organism>
<feature type="transmembrane region" description="Helical" evidence="11">
    <location>
        <begin position="438"/>
        <end position="461"/>
    </location>
</feature>
<dbReference type="NCBIfam" id="TIGR00054">
    <property type="entry name" value="RIP metalloprotease RseP"/>
    <property type="match status" value="1"/>
</dbReference>
<evidence type="ECO:0000256" key="8">
    <source>
        <dbReference type="ARBA" id="ARBA00022989"/>
    </source>
</evidence>
<dbReference type="GO" id="GO:0046872">
    <property type="term" value="F:metal ion binding"/>
    <property type="evidence" value="ECO:0007669"/>
    <property type="project" value="UniProtKB-KW"/>
</dbReference>
<dbReference type="Gene3D" id="2.30.42.10">
    <property type="match status" value="2"/>
</dbReference>
<dbReference type="KEGG" id="hna:Hneap_1447"/>
<evidence type="ECO:0000256" key="7">
    <source>
        <dbReference type="ARBA" id="ARBA00022833"/>
    </source>
</evidence>
<evidence type="ECO:0000256" key="6">
    <source>
        <dbReference type="ARBA" id="ARBA00022801"/>
    </source>
</evidence>